<reference evidence="6" key="1">
    <citation type="journal article" date="2019" name="Int. J. Syst. Evol. Microbiol.">
        <title>The Global Catalogue of Microorganisms (GCM) 10K type strain sequencing project: providing services to taxonomists for standard genome sequencing and annotation.</title>
        <authorList>
            <consortium name="The Broad Institute Genomics Platform"/>
            <consortium name="The Broad Institute Genome Sequencing Center for Infectious Disease"/>
            <person name="Wu L."/>
            <person name="Ma J."/>
        </authorList>
    </citation>
    <scope>NUCLEOTIDE SEQUENCE [LARGE SCALE GENOMIC DNA]</scope>
    <source>
        <strain evidence="6">CGMCC 1.15111</strain>
    </source>
</reference>
<evidence type="ECO:0000313" key="6">
    <source>
        <dbReference type="Proteomes" id="UP000658258"/>
    </source>
</evidence>
<proteinExistence type="predicted"/>
<evidence type="ECO:0000256" key="2">
    <source>
        <dbReference type="ARBA" id="ARBA00023125"/>
    </source>
</evidence>
<evidence type="ECO:0000256" key="1">
    <source>
        <dbReference type="ARBA" id="ARBA00023015"/>
    </source>
</evidence>
<accession>A0ABQ3I650</accession>
<dbReference type="RefSeq" id="WP_189630507.1">
    <property type="nucleotide sequence ID" value="NZ_BNAG01000003.1"/>
</dbReference>
<dbReference type="InterPro" id="IPR009057">
    <property type="entry name" value="Homeodomain-like_sf"/>
</dbReference>
<dbReference type="PANTHER" id="PTHR46796:SF13">
    <property type="entry name" value="HTH-TYPE TRANSCRIPTIONAL ACTIVATOR RHAS"/>
    <property type="match status" value="1"/>
</dbReference>
<dbReference type="InterPro" id="IPR050204">
    <property type="entry name" value="AraC_XylS_family_regulators"/>
</dbReference>
<dbReference type="SMART" id="SM00342">
    <property type="entry name" value="HTH_ARAC"/>
    <property type="match status" value="1"/>
</dbReference>
<name>A0ABQ3I650_9BACT</name>
<keyword evidence="2" id="KW-0238">DNA-binding</keyword>
<dbReference type="PROSITE" id="PS01124">
    <property type="entry name" value="HTH_ARAC_FAMILY_2"/>
    <property type="match status" value="1"/>
</dbReference>
<feature type="domain" description="HTH araC/xylS-type" evidence="4">
    <location>
        <begin position="158"/>
        <end position="257"/>
    </location>
</feature>
<comment type="caution">
    <text evidence="5">The sequence shown here is derived from an EMBL/GenBank/DDBJ whole genome shotgun (WGS) entry which is preliminary data.</text>
</comment>
<dbReference type="SUPFAM" id="SSF46689">
    <property type="entry name" value="Homeodomain-like"/>
    <property type="match status" value="1"/>
</dbReference>
<keyword evidence="6" id="KW-1185">Reference proteome</keyword>
<dbReference type="Gene3D" id="1.10.10.60">
    <property type="entry name" value="Homeodomain-like"/>
    <property type="match status" value="1"/>
</dbReference>
<keyword evidence="1" id="KW-0805">Transcription regulation</keyword>
<dbReference type="Proteomes" id="UP000658258">
    <property type="component" value="Unassembled WGS sequence"/>
</dbReference>
<evidence type="ECO:0000256" key="3">
    <source>
        <dbReference type="ARBA" id="ARBA00023163"/>
    </source>
</evidence>
<dbReference type="InterPro" id="IPR018060">
    <property type="entry name" value="HTH_AraC"/>
</dbReference>
<gene>
    <name evidence="5" type="ORF">GCM10011340_24100</name>
</gene>
<dbReference type="Pfam" id="PF20240">
    <property type="entry name" value="DUF6597"/>
    <property type="match status" value="1"/>
</dbReference>
<evidence type="ECO:0000313" key="5">
    <source>
        <dbReference type="EMBL" id="GHE67713.1"/>
    </source>
</evidence>
<organism evidence="5 6">
    <name type="scientific">Roseivirga thermotolerans</name>
    <dbReference type="NCBI Taxonomy" id="1758176"/>
    <lineage>
        <taxon>Bacteria</taxon>
        <taxon>Pseudomonadati</taxon>
        <taxon>Bacteroidota</taxon>
        <taxon>Cytophagia</taxon>
        <taxon>Cytophagales</taxon>
        <taxon>Roseivirgaceae</taxon>
        <taxon>Roseivirga</taxon>
    </lineage>
</organism>
<dbReference type="InterPro" id="IPR046532">
    <property type="entry name" value="DUF6597"/>
</dbReference>
<dbReference type="PANTHER" id="PTHR46796">
    <property type="entry name" value="HTH-TYPE TRANSCRIPTIONAL ACTIVATOR RHAS-RELATED"/>
    <property type="match status" value="1"/>
</dbReference>
<evidence type="ECO:0000259" key="4">
    <source>
        <dbReference type="PROSITE" id="PS01124"/>
    </source>
</evidence>
<dbReference type="Pfam" id="PF12833">
    <property type="entry name" value="HTH_18"/>
    <property type="match status" value="1"/>
</dbReference>
<protein>
    <submittedName>
        <fullName evidence="5">AraC family transcriptional regulator</fullName>
    </submittedName>
</protein>
<sequence length="268" mass="31272">MNYTEKLVAEKSLKDDILCYWQMKGDIDEAVGINSRYLPKGQNLLIFNYGRDIEYMEATKFMYLNPRVIIVPAFATSRIINQKGKIDLFGISFIGDGLYKLMRLPMTKLVNHLTEDLRQKYENLHSELDGLDFPQKAIVAEKFLTDNINQNLNSPPLQQAIKAIHQTKGKITIGDIAKKVYVSERQLQRLFKTRIGISPKVYCKIIRVNNYIDFILSKDESVNWMELVVEYDYHDQPHLINEVKSIAKLSPKKLQSYRDTLYHRYTNE</sequence>
<dbReference type="EMBL" id="BNAG01000003">
    <property type="protein sequence ID" value="GHE67713.1"/>
    <property type="molecule type" value="Genomic_DNA"/>
</dbReference>
<keyword evidence="3" id="KW-0804">Transcription</keyword>